<dbReference type="CDD" id="cd14728">
    <property type="entry name" value="Ere-like"/>
    <property type="match status" value="1"/>
</dbReference>
<dbReference type="PANTHER" id="PTHR31299">
    <property type="entry name" value="ESTERASE, PUTATIVE (AFU_ORTHOLOGUE AFUA_1G05850)-RELATED"/>
    <property type="match status" value="1"/>
</dbReference>
<proteinExistence type="predicted"/>
<dbReference type="EMBL" id="BAAAOS010000018">
    <property type="protein sequence ID" value="GAA1569928.1"/>
    <property type="molecule type" value="Genomic_DNA"/>
</dbReference>
<dbReference type="Gene3D" id="3.30.1870.10">
    <property type="entry name" value="EreA-like, domain 2"/>
    <property type="match status" value="1"/>
</dbReference>
<dbReference type="Gene3D" id="1.20.1440.30">
    <property type="entry name" value="Biosynthetic Protein domain"/>
    <property type="match status" value="1"/>
</dbReference>
<accession>A0ABN2D673</accession>
<dbReference type="InterPro" id="IPR052036">
    <property type="entry name" value="Hydrolase/PRTase-associated"/>
</dbReference>
<gene>
    <name evidence="1" type="ORF">GCM10009789_24360</name>
</gene>
<dbReference type="InterPro" id="IPR007815">
    <property type="entry name" value="Emycin_Estase"/>
</dbReference>
<dbReference type="Pfam" id="PF05139">
    <property type="entry name" value="Erythro_esteras"/>
    <property type="match status" value="1"/>
</dbReference>
<reference evidence="1 2" key="1">
    <citation type="journal article" date="2019" name="Int. J. Syst. Evol. Microbiol.">
        <title>The Global Catalogue of Microorganisms (GCM) 10K type strain sequencing project: providing services to taxonomists for standard genome sequencing and annotation.</title>
        <authorList>
            <consortium name="The Broad Institute Genomics Platform"/>
            <consortium name="The Broad Institute Genome Sequencing Center for Infectious Disease"/>
            <person name="Wu L."/>
            <person name="Ma J."/>
        </authorList>
    </citation>
    <scope>NUCLEOTIDE SEQUENCE [LARGE SCALE GENOMIC DNA]</scope>
    <source>
        <strain evidence="1 2">JCM 14969</strain>
    </source>
</reference>
<organism evidence="1 2">
    <name type="scientific">Kribbella sancticallisti</name>
    <dbReference type="NCBI Taxonomy" id="460087"/>
    <lineage>
        <taxon>Bacteria</taxon>
        <taxon>Bacillati</taxon>
        <taxon>Actinomycetota</taxon>
        <taxon>Actinomycetes</taxon>
        <taxon>Propionibacteriales</taxon>
        <taxon>Kribbellaceae</taxon>
        <taxon>Kribbella</taxon>
    </lineage>
</organism>
<keyword evidence="2" id="KW-1185">Reference proteome</keyword>
<dbReference type="SUPFAM" id="SSF159501">
    <property type="entry name" value="EreA/ChaN-like"/>
    <property type="match status" value="1"/>
</dbReference>
<dbReference type="Gene3D" id="3.40.1660.10">
    <property type="entry name" value="EreA-like (biosynthetic domain)"/>
    <property type="match status" value="1"/>
</dbReference>
<name>A0ABN2D673_9ACTN</name>
<sequence length="419" mass="45482">MANEGSAEIQQWLSGTANPLASLVAGSPVDDLRPLGKALDGVRVIGLGEATHGTREFFQLKHRLFEYLVTELGYSVLAMEASESAAPAVDAYVREGVGDAASVVAGLGFWTWRTEEVVALVEWMRSYNKGRPAAEQVRFAGIDAQRCSASVAAVRGFLAEAVPDRLDAFEEGFGFLSDAQPGSRPDPERLVVREAEQLIPFLEAKGASEEVVRHARILQRAADLVSRAKEHKDPAETVFAARDAFMAEAVGRLADEDPARKIAVWAHNGHLAASRQTPGLRPMGQHLRERFGAEYYALALLFGSGGFRARRLRPGPWPGPLDGPVVVNSIDRGGFNALEGQLAAGTPGDHLLDLRGTGDAPAAVKRWLEEPQMFRSFGAYVQRWTYRMQFTPTLLSREYDGLAYVATSTPSVPLKEAAS</sequence>
<evidence type="ECO:0000313" key="2">
    <source>
        <dbReference type="Proteomes" id="UP001500393"/>
    </source>
</evidence>
<dbReference type="PANTHER" id="PTHR31299:SF0">
    <property type="entry name" value="ESTERASE, PUTATIVE (AFU_ORTHOLOGUE AFUA_1G05850)-RELATED"/>
    <property type="match status" value="1"/>
</dbReference>
<dbReference type="RefSeq" id="WP_344213011.1">
    <property type="nucleotide sequence ID" value="NZ_BAAAOS010000018.1"/>
</dbReference>
<dbReference type="Proteomes" id="UP001500393">
    <property type="component" value="Unassembled WGS sequence"/>
</dbReference>
<evidence type="ECO:0000313" key="1">
    <source>
        <dbReference type="EMBL" id="GAA1569928.1"/>
    </source>
</evidence>
<protein>
    <submittedName>
        <fullName evidence="1">Erythromycin esterase family protein</fullName>
    </submittedName>
</protein>
<comment type="caution">
    <text evidence="1">The sequence shown here is derived from an EMBL/GenBank/DDBJ whole genome shotgun (WGS) entry which is preliminary data.</text>
</comment>